<keyword evidence="3" id="KW-1185">Reference proteome</keyword>
<reference evidence="4" key="1">
    <citation type="submission" date="2017-02" db="UniProtKB">
        <authorList>
            <consortium name="WormBaseParasite"/>
        </authorList>
    </citation>
    <scope>IDENTIFICATION</scope>
</reference>
<dbReference type="InterPro" id="IPR048501">
    <property type="entry name" value="Legum_prodom"/>
</dbReference>
<dbReference type="OrthoDB" id="192611at2759"/>
<evidence type="ECO:0000313" key="4">
    <source>
        <dbReference type="WBParaSite" id="ACOC_0000929001-mRNA-1"/>
    </source>
</evidence>
<dbReference type="GO" id="GO:0051603">
    <property type="term" value="P:proteolysis involved in protein catabolic process"/>
    <property type="evidence" value="ECO:0007669"/>
    <property type="project" value="TreeGrafter"/>
</dbReference>
<dbReference type="EMBL" id="UYYA01004275">
    <property type="protein sequence ID" value="VDM60876.1"/>
    <property type="molecule type" value="Genomic_DNA"/>
</dbReference>
<dbReference type="Gene3D" id="3.40.50.1460">
    <property type="match status" value="1"/>
</dbReference>
<accession>A0A0R3PTX6</accession>
<dbReference type="AlphaFoldDB" id="A0A0R3PTX6"/>
<dbReference type="Pfam" id="PF01650">
    <property type="entry name" value="Peptidase_C13"/>
    <property type="match status" value="1"/>
</dbReference>
<dbReference type="PANTHER" id="PTHR12000:SF42">
    <property type="entry name" value="LEGUMAIN"/>
    <property type="match status" value="1"/>
</dbReference>
<dbReference type="GO" id="GO:0005773">
    <property type="term" value="C:vacuole"/>
    <property type="evidence" value="ECO:0007669"/>
    <property type="project" value="GOC"/>
</dbReference>
<proteinExistence type="inferred from homology"/>
<protein>
    <submittedName>
        <fullName evidence="4">BHLH domain-containing protein</fullName>
    </submittedName>
</protein>
<comment type="similarity">
    <text evidence="1">Belongs to the peptidase C13 family.</text>
</comment>
<name>A0A0R3PTX6_ANGCS</name>
<sequence>MFSKEMRRRSQLVMAVPFIVDPVTAANAVKSSWGTYCDNDMDLPCLGGLFSVNWMRVSETNNINVETLIKKFDDVKKPTNLSHAMHYGNFKIAKEPGQYPKFSWSARVIEPMHLQKLRKTTNSALISTALRQRITKIHEERHKIEALFKSLVANLLPNAEDREQEMEGRNPVKDLKYHNDMVKAFNSICIGVNKVIISCRQYM</sequence>
<dbReference type="InterPro" id="IPR046427">
    <property type="entry name" value="Legumain_prodom_sf"/>
</dbReference>
<dbReference type="GO" id="GO:0004197">
    <property type="term" value="F:cysteine-type endopeptidase activity"/>
    <property type="evidence" value="ECO:0007669"/>
    <property type="project" value="TreeGrafter"/>
</dbReference>
<evidence type="ECO:0000313" key="3">
    <source>
        <dbReference type="Proteomes" id="UP000267027"/>
    </source>
</evidence>
<dbReference type="WBParaSite" id="ACOC_0000929001-mRNA-1">
    <property type="protein sequence ID" value="ACOC_0000929001-mRNA-1"/>
    <property type="gene ID" value="ACOC_0000929001"/>
</dbReference>
<dbReference type="Gene3D" id="1.10.132.130">
    <property type="match status" value="1"/>
</dbReference>
<dbReference type="STRING" id="334426.A0A0R3PTX6"/>
<organism evidence="4">
    <name type="scientific">Angiostrongylus costaricensis</name>
    <name type="common">Nematode worm</name>
    <dbReference type="NCBI Taxonomy" id="334426"/>
    <lineage>
        <taxon>Eukaryota</taxon>
        <taxon>Metazoa</taxon>
        <taxon>Ecdysozoa</taxon>
        <taxon>Nematoda</taxon>
        <taxon>Chromadorea</taxon>
        <taxon>Rhabditida</taxon>
        <taxon>Rhabditina</taxon>
        <taxon>Rhabditomorpha</taxon>
        <taxon>Strongyloidea</taxon>
        <taxon>Metastrongylidae</taxon>
        <taxon>Angiostrongylus</taxon>
    </lineage>
</organism>
<evidence type="ECO:0000313" key="2">
    <source>
        <dbReference type="EMBL" id="VDM60876.1"/>
    </source>
</evidence>
<dbReference type="CDD" id="cd21115">
    <property type="entry name" value="legumain_C"/>
    <property type="match status" value="1"/>
</dbReference>
<dbReference type="InterPro" id="IPR001096">
    <property type="entry name" value="Peptidase_C13"/>
</dbReference>
<dbReference type="OMA" id="RITKIHE"/>
<dbReference type="GO" id="GO:0006624">
    <property type="term" value="P:vacuolar protein processing"/>
    <property type="evidence" value="ECO:0007669"/>
    <property type="project" value="TreeGrafter"/>
</dbReference>
<reference evidence="2 3" key="2">
    <citation type="submission" date="2018-11" db="EMBL/GenBank/DDBJ databases">
        <authorList>
            <consortium name="Pathogen Informatics"/>
        </authorList>
    </citation>
    <scope>NUCLEOTIDE SEQUENCE [LARGE SCALE GENOMIC DNA]</scope>
    <source>
        <strain evidence="2 3">Costa Rica</strain>
    </source>
</reference>
<dbReference type="PANTHER" id="PTHR12000">
    <property type="entry name" value="HEMOGLOBINASE FAMILY MEMBER"/>
    <property type="match status" value="1"/>
</dbReference>
<gene>
    <name evidence="2" type="ORF">ACOC_LOCUS9291</name>
</gene>
<dbReference type="Proteomes" id="UP000267027">
    <property type="component" value="Unassembled WGS sequence"/>
</dbReference>
<evidence type="ECO:0000256" key="1">
    <source>
        <dbReference type="ARBA" id="ARBA00009941"/>
    </source>
</evidence>